<accession>A0A7R8VBN7</accession>
<dbReference type="SUPFAM" id="SSF103657">
    <property type="entry name" value="BAR/IMD domain-like"/>
    <property type="match status" value="1"/>
</dbReference>
<feature type="region of interest" description="Disordered" evidence="1">
    <location>
        <begin position="213"/>
        <end position="262"/>
    </location>
</feature>
<dbReference type="GO" id="GO:0030833">
    <property type="term" value="P:regulation of actin filament polymerization"/>
    <property type="evidence" value="ECO:0007669"/>
    <property type="project" value="TreeGrafter"/>
</dbReference>
<dbReference type="PANTHER" id="PTHR15735">
    <property type="entry name" value="FCH AND DOUBLE SH3 DOMAINS PROTEIN"/>
    <property type="match status" value="1"/>
</dbReference>
<feature type="compositionally biased region" description="Basic and acidic residues" evidence="1">
    <location>
        <begin position="213"/>
        <end position="226"/>
    </location>
</feature>
<dbReference type="EMBL" id="OA564652">
    <property type="protein sequence ID" value="CAD7195106.1"/>
    <property type="molecule type" value="Genomic_DNA"/>
</dbReference>
<dbReference type="Gene3D" id="1.20.1270.60">
    <property type="entry name" value="Arfaptin homology (AH) domain/BAR domain"/>
    <property type="match status" value="1"/>
</dbReference>
<dbReference type="GO" id="GO:0007274">
    <property type="term" value="P:neuromuscular synaptic transmission"/>
    <property type="evidence" value="ECO:0007669"/>
    <property type="project" value="TreeGrafter"/>
</dbReference>
<evidence type="ECO:0000256" key="1">
    <source>
        <dbReference type="SAM" id="MobiDB-lite"/>
    </source>
</evidence>
<dbReference type="PANTHER" id="PTHR15735:SF21">
    <property type="entry name" value="PROTEIN NERVOUS WRECK"/>
    <property type="match status" value="1"/>
</dbReference>
<reference evidence="2" key="1">
    <citation type="submission" date="2020-11" db="EMBL/GenBank/DDBJ databases">
        <authorList>
            <person name="Tran Van P."/>
        </authorList>
    </citation>
    <scope>NUCLEOTIDE SEQUENCE</scope>
</reference>
<dbReference type="GO" id="GO:0031594">
    <property type="term" value="C:neuromuscular junction"/>
    <property type="evidence" value="ECO:0007669"/>
    <property type="project" value="TreeGrafter"/>
</dbReference>
<evidence type="ECO:0000313" key="2">
    <source>
        <dbReference type="EMBL" id="CAD7195106.1"/>
    </source>
</evidence>
<name>A0A7R8VBN7_TIMDO</name>
<dbReference type="AlphaFoldDB" id="A0A7R8VBN7"/>
<dbReference type="InterPro" id="IPR027267">
    <property type="entry name" value="AH/BAR_dom_sf"/>
</dbReference>
<sequence length="262" mass="30665">MQELYIEKALLKISSAFLNKKIPNIPDIKTEGSEEKWNMWNVWRTVLEENEKLARARLAAVEVFHQQIADDAKFLRSNKVQTAKKLKKRWFCRMDEQSDNIVVVPRPPRVFQSVDQIVVIQKELQTCVQDVDKTKKFYFDEEHTAHDVRDKARDIEENECVNQALHEFSVQSKQRSSRVTERIEETKKEERFILPINNIPSKEQCESDVKKRSFGREVNRSQERLSAEPGICERPSDPILRGGPSEYDASELRASVEARLRH</sequence>
<protein>
    <submittedName>
        <fullName evidence="2">Uncharacterized protein</fullName>
    </submittedName>
</protein>
<dbReference type="GO" id="GO:0055037">
    <property type="term" value="C:recycling endosome"/>
    <property type="evidence" value="ECO:0007669"/>
    <property type="project" value="TreeGrafter"/>
</dbReference>
<proteinExistence type="predicted"/>
<feature type="compositionally biased region" description="Basic and acidic residues" evidence="1">
    <location>
        <begin position="250"/>
        <end position="262"/>
    </location>
</feature>
<gene>
    <name evidence="2" type="ORF">TDIB3V08_LOCUS1510</name>
</gene>
<organism evidence="2">
    <name type="scientific">Timema douglasi</name>
    <name type="common">Walking stick</name>
    <dbReference type="NCBI Taxonomy" id="61478"/>
    <lineage>
        <taxon>Eukaryota</taxon>
        <taxon>Metazoa</taxon>
        <taxon>Ecdysozoa</taxon>
        <taxon>Arthropoda</taxon>
        <taxon>Hexapoda</taxon>
        <taxon>Insecta</taxon>
        <taxon>Pterygota</taxon>
        <taxon>Neoptera</taxon>
        <taxon>Polyneoptera</taxon>
        <taxon>Phasmatodea</taxon>
        <taxon>Timematodea</taxon>
        <taxon>Timematoidea</taxon>
        <taxon>Timematidae</taxon>
        <taxon>Timema</taxon>
    </lineage>
</organism>